<dbReference type="SUPFAM" id="SSF52075">
    <property type="entry name" value="Outer arm dynein light chain 1"/>
    <property type="match status" value="1"/>
</dbReference>
<dbReference type="Pfam" id="PF13516">
    <property type="entry name" value="LRR_6"/>
    <property type="match status" value="1"/>
</dbReference>
<sequence>MIPVLIFVAIGAVGVFAGSDCPPRVDVYPCICINTKLTGKRHPSTTLICQGLKKTDELGAILHVLKDLEIDKFVMYDSFWEAQQLGATGDSQSVLPNNWLTLTTIKEVEIVDSTLSPCFACSMSLMCKNSVTTSFKVVNSSSSDKICTLCNTGSGGRLPWMGCLTKLEHFQLTQGGLKSITADFFSLTLRQLKILDLSYNRISKIDSNVFRNVPNLKSLDLSHNAIDRIDNTFGSSTNLEYLDLSYNALKVIGSNLVPLMPKIKSLNFAYNQITDLRERDWSSKPEKLFKIDLRGNLINCDCSIKWVNSTFEVGVNIIGNCGKPDEYKQSRIRPASRHLIERCDANGNIGVRRKN</sequence>
<dbReference type="InterPro" id="IPR032675">
    <property type="entry name" value="LRR_dom_sf"/>
</dbReference>
<accession>A0A2L2Y5G3</accession>
<dbReference type="SMART" id="SM00365">
    <property type="entry name" value="LRR_SD22"/>
    <property type="match status" value="3"/>
</dbReference>
<dbReference type="EMBL" id="IAAA01001643">
    <property type="protein sequence ID" value="LAA02560.1"/>
    <property type="molecule type" value="mRNA"/>
</dbReference>
<keyword evidence="1" id="KW-0433">Leucine-rich repeat</keyword>
<evidence type="ECO:0000256" key="1">
    <source>
        <dbReference type="ARBA" id="ARBA00022614"/>
    </source>
</evidence>
<dbReference type="Gene3D" id="3.80.10.10">
    <property type="entry name" value="Ribonuclease Inhibitor"/>
    <property type="match status" value="1"/>
</dbReference>
<proteinExistence type="evidence at transcript level"/>
<evidence type="ECO:0000256" key="3">
    <source>
        <dbReference type="SAM" id="SignalP"/>
    </source>
</evidence>
<keyword evidence="2" id="KW-0677">Repeat</keyword>
<dbReference type="PANTHER" id="PTHR24366:SF96">
    <property type="entry name" value="LEUCINE RICH REPEAT CONTAINING 53"/>
    <property type="match status" value="1"/>
</dbReference>
<organism evidence="4">
    <name type="scientific">Parasteatoda tepidariorum</name>
    <name type="common">Common house spider</name>
    <name type="synonym">Achaearanea tepidariorum</name>
    <dbReference type="NCBI Taxonomy" id="114398"/>
    <lineage>
        <taxon>Eukaryota</taxon>
        <taxon>Metazoa</taxon>
        <taxon>Ecdysozoa</taxon>
        <taxon>Arthropoda</taxon>
        <taxon>Chelicerata</taxon>
        <taxon>Arachnida</taxon>
        <taxon>Araneae</taxon>
        <taxon>Araneomorphae</taxon>
        <taxon>Entelegynae</taxon>
        <taxon>Araneoidea</taxon>
        <taxon>Theridiidae</taxon>
        <taxon>Parasteatoda</taxon>
    </lineage>
</organism>
<feature type="signal peptide" evidence="3">
    <location>
        <begin position="1"/>
        <end position="17"/>
    </location>
</feature>
<evidence type="ECO:0000256" key="2">
    <source>
        <dbReference type="ARBA" id="ARBA00022737"/>
    </source>
</evidence>
<dbReference type="FunFam" id="3.80.10.10:FF:000732">
    <property type="entry name" value="GD11101"/>
    <property type="match status" value="1"/>
</dbReference>
<dbReference type="Pfam" id="PF13855">
    <property type="entry name" value="LRR_8"/>
    <property type="match status" value="1"/>
</dbReference>
<dbReference type="InterPro" id="IPR001611">
    <property type="entry name" value="Leu-rich_rpt"/>
</dbReference>
<keyword evidence="3" id="KW-0732">Signal</keyword>
<dbReference type="SMART" id="SM00369">
    <property type="entry name" value="LRR_TYP"/>
    <property type="match status" value="5"/>
</dbReference>
<feature type="chain" id="PRO_5014999019" evidence="3">
    <location>
        <begin position="18"/>
        <end position="355"/>
    </location>
</feature>
<name>A0A2L2Y5G3_PARTP</name>
<dbReference type="PANTHER" id="PTHR24366">
    <property type="entry name" value="IG(IMMUNOGLOBULIN) AND LRR(LEUCINE RICH REPEAT) DOMAINS"/>
    <property type="match status" value="1"/>
</dbReference>
<dbReference type="OrthoDB" id="676979at2759"/>
<dbReference type="PROSITE" id="PS51450">
    <property type="entry name" value="LRR"/>
    <property type="match status" value="3"/>
</dbReference>
<dbReference type="AlphaFoldDB" id="A0A2L2Y5G3"/>
<dbReference type="InterPro" id="IPR003591">
    <property type="entry name" value="Leu-rich_rpt_typical-subtyp"/>
</dbReference>
<evidence type="ECO:0000313" key="4">
    <source>
        <dbReference type="EMBL" id="LAA02560.1"/>
    </source>
</evidence>
<dbReference type="PRINTS" id="PR00019">
    <property type="entry name" value="LEURICHRPT"/>
</dbReference>
<protein>
    <submittedName>
        <fullName evidence="4">Leucine-rich repeat neuronal protein 2</fullName>
    </submittedName>
</protein>
<reference evidence="4" key="1">
    <citation type="journal article" date="2016" name="Mol. Ecol. Resour.">
        <title>Evaluation of the impact of RNA preservation methods of spiders for de novo transcriptome assembly.</title>
        <authorList>
            <person name="Kono N."/>
            <person name="Nakamura H."/>
            <person name="Ito Y."/>
            <person name="Tomita M."/>
            <person name="Arakawa K."/>
        </authorList>
    </citation>
    <scope>NUCLEOTIDE SEQUENCE</scope>
    <source>
        <tissue evidence="4">Whole body</tissue>
    </source>
</reference>